<keyword evidence="3" id="KW-0808">Transferase</keyword>
<dbReference type="InterPro" id="IPR029063">
    <property type="entry name" value="SAM-dependent_MTases_sf"/>
</dbReference>
<evidence type="ECO:0000256" key="1">
    <source>
        <dbReference type="ARBA" id="ARBA00006594"/>
    </source>
</evidence>
<dbReference type="AlphaFoldDB" id="A0A0F9MRR3"/>
<dbReference type="PRINTS" id="PR00508">
    <property type="entry name" value="S21N4MTFRASE"/>
</dbReference>
<protein>
    <recommendedName>
        <fullName evidence="4">DNA methylase N-4/N-6 domain-containing protein</fullName>
    </recommendedName>
</protein>
<organism evidence="5">
    <name type="scientific">marine sediment metagenome</name>
    <dbReference type="NCBI Taxonomy" id="412755"/>
    <lineage>
        <taxon>unclassified sequences</taxon>
        <taxon>metagenomes</taxon>
        <taxon>ecological metagenomes</taxon>
    </lineage>
</organism>
<dbReference type="PANTHER" id="PTHR13370">
    <property type="entry name" value="RNA METHYLASE-RELATED"/>
    <property type="match status" value="1"/>
</dbReference>
<evidence type="ECO:0000259" key="4">
    <source>
        <dbReference type="Pfam" id="PF01555"/>
    </source>
</evidence>
<proteinExistence type="inferred from homology"/>
<reference evidence="5" key="1">
    <citation type="journal article" date="2015" name="Nature">
        <title>Complex archaea that bridge the gap between prokaryotes and eukaryotes.</title>
        <authorList>
            <person name="Spang A."/>
            <person name="Saw J.H."/>
            <person name="Jorgensen S.L."/>
            <person name="Zaremba-Niedzwiedzka K."/>
            <person name="Martijn J."/>
            <person name="Lind A.E."/>
            <person name="van Eijk R."/>
            <person name="Schleper C."/>
            <person name="Guy L."/>
            <person name="Ettema T.J."/>
        </authorList>
    </citation>
    <scope>NUCLEOTIDE SEQUENCE</scope>
</reference>
<keyword evidence="2" id="KW-0489">Methyltransferase</keyword>
<sequence>MGVVTLDAIIAAVGEPYFRDDSVVIYHADCRDILPKMPQVDLVLTDPPYGIGYRHGARRNGVKLGMDGESIVGDAKPFDPSHLLGQQRLILWGANHYADRLPAARGWLVWDKRDGVLPDDQSDCEFAWTSFLTTARLWSRLWRGNVRTGREQAEARLHVNQKPVALMAWCLRLDGGMGAVLDPYMGAGSTLLAARELGRYAIGIEIEEEYCEIAAKRMAQGVLL</sequence>
<comment type="similarity">
    <text evidence="1">Belongs to the N(4)/N(6)-methyltransferase family.</text>
</comment>
<evidence type="ECO:0000256" key="3">
    <source>
        <dbReference type="ARBA" id="ARBA00022679"/>
    </source>
</evidence>
<evidence type="ECO:0000256" key="2">
    <source>
        <dbReference type="ARBA" id="ARBA00022603"/>
    </source>
</evidence>
<gene>
    <name evidence="5" type="ORF">LCGC14_1121150</name>
</gene>
<dbReference type="GO" id="GO:0005737">
    <property type="term" value="C:cytoplasm"/>
    <property type="evidence" value="ECO:0007669"/>
    <property type="project" value="TreeGrafter"/>
</dbReference>
<dbReference type="InterPro" id="IPR001091">
    <property type="entry name" value="RM_Methyltransferase"/>
</dbReference>
<accession>A0A0F9MRR3</accession>
<dbReference type="GO" id="GO:0009007">
    <property type="term" value="F:site-specific DNA-methyltransferase (adenine-specific) activity"/>
    <property type="evidence" value="ECO:0007669"/>
    <property type="project" value="TreeGrafter"/>
</dbReference>
<dbReference type="Pfam" id="PF01555">
    <property type="entry name" value="N6_N4_Mtase"/>
    <property type="match status" value="1"/>
</dbReference>
<comment type="caution">
    <text evidence="5">The sequence shown here is derived from an EMBL/GenBank/DDBJ whole genome shotgun (WGS) entry which is preliminary data.</text>
</comment>
<dbReference type="GO" id="GO:0003677">
    <property type="term" value="F:DNA binding"/>
    <property type="evidence" value="ECO:0007669"/>
    <property type="project" value="InterPro"/>
</dbReference>
<dbReference type="PROSITE" id="PS00092">
    <property type="entry name" value="N6_MTASE"/>
    <property type="match status" value="1"/>
</dbReference>
<dbReference type="PANTHER" id="PTHR13370:SF3">
    <property type="entry name" value="TRNA (GUANINE(10)-N2)-METHYLTRANSFERASE HOMOLOG"/>
    <property type="match status" value="1"/>
</dbReference>
<dbReference type="InterPro" id="IPR002052">
    <property type="entry name" value="DNA_methylase_N6_adenine_CS"/>
</dbReference>
<dbReference type="EMBL" id="LAZR01005183">
    <property type="protein sequence ID" value="KKN02112.1"/>
    <property type="molecule type" value="Genomic_DNA"/>
</dbReference>
<dbReference type="SUPFAM" id="SSF53335">
    <property type="entry name" value="S-adenosyl-L-methionine-dependent methyltransferases"/>
    <property type="match status" value="1"/>
</dbReference>
<dbReference type="GO" id="GO:0032259">
    <property type="term" value="P:methylation"/>
    <property type="evidence" value="ECO:0007669"/>
    <property type="project" value="UniProtKB-KW"/>
</dbReference>
<name>A0A0F9MRR3_9ZZZZ</name>
<evidence type="ECO:0000313" key="5">
    <source>
        <dbReference type="EMBL" id="KKN02112.1"/>
    </source>
</evidence>
<dbReference type="Gene3D" id="3.40.50.150">
    <property type="entry name" value="Vaccinia Virus protein VP39"/>
    <property type="match status" value="2"/>
</dbReference>
<dbReference type="InterPro" id="IPR002941">
    <property type="entry name" value="DNA_methylase_N4/N6"/>
</dbReference>
<feature type="domain" description="DNA methylase N-4/N-6" evidence="4">
    <location>
        <begin position="141"/>
        <end position="216"/>
    </location>
</feature>
<dbReference type="GO" id="GO:0008170">
    <property type="term" value="F:N-methyltransferase activity"/>
    <property type="evidence" value="ECO:0007669"/>
    <property type="project" value="InterPro"/>
</dbReference>